<comment type="caution">
    <text evidence="1">The sequence shown here is derived from an EMBL/GenBank/DDBJ whole genome shotgun (WGS) entry which is preliminary data.</text>
</comment>
<organism evidence="1 2">
    <name type="scientific">Heterotrigona itama</name>
    <dbReference type="NCBI Taxonomy" id="395501"/>
    <lineage>
        <taxon>Eukaryota</taxon>
        <taxon>Metazoa</taxon>
        <taxon>Ecdysozoa</taxon>
        <taxon>Arthropoda</taxon>
        <taxon>Hexapoda</taxon>
        <taxon>Insecta</taxon>
        <taxon>Pterygota</taxon>
        <taxon>Neoptera</taxon>
        <taxon>Endopterygota</taxon>
        <taxon>Hymenoptera</taxon>
        <taxon>Apocrita</taxon>
        <taxon>Aculeata</taxon>
        <taxon>Apoidea</taxon>
        <taxon>Anthophila</taxon>
        <taxon>Apidae</taxon>
        <taxon>Heterotrigona</taxon>
    </lineage>
</organism>
<dbReference type="Proteomes" id="UP000752696">
    <property type="component" value="Unassembled WGS sequence"/>
</dbReference>
<reference evidence="1" key="1">
    <citation type="submission" date="2020-07" db="EMBL/GenBank/DDBJ databases">
        <authorList>
            <person name="Nazaruddin N."/>
        </authorList>
    </citation>
    <scope>NUCLEOTIDE SEQUENCE</scope>
</reference>
<dbReference type="AlphaFoldDB" id="A0A6V7H3G6"/>
<evidence type="ECO:0000313" key="1">
    <source>
        <dbReference type="EMBL" id="CAD1473729.1"/>
    </source>
</evidence>
<evidence type="ECO:0000313" key="2">
    <source>
        <dbReference type="Proteomes" id="UP000752696"/>
    </source>
</evidence>
<keyword evidence="2" id="KW-1185">Reference proteome</keyword>
<sequence>MQQLIDFFRYINPLENKMVAVTALGECWHNYIITCSREIIKWQNWATTDSIFNFTNFFAKFGLAYDLKILRIELVTEAITLQANLWDWGDKNQTKQNTDVTMVLRKEY</sequence>
<proteinExistence type="predicted"/>
<dbReference type="OrthoDB" id="10260134at2759"/>
<name>A0A6V7H3G6_9HYME</name>
<protein>
    <submittedName>
        <fullName evidence="1">Uncharacterized protein</fullName>
    </submittedName>
</protein>
<dbReference type="EMBL" id="CAJDYZ010006840">
    <property type="protein sequence ID" value="CAD1473729.1"/>
    <property type="molecule type" value="Genomic_DNA"/>
</dbReference>
<accession>A0A6V7H3G6</accession>
<gene>
    <name evidence="1" type="ORF">MHI_LOCUS409799</name>
</gene>